<dbReference type="InterPro" id="IPR036390">
    <property type="entry name" value="WH_DNA-bd_sf"/>
</dbReference>
<reference evidence="5 6" key="1">
    <citation type="submission" date="2021-01" db="EMBL/GenBank/DDBJ databases">
        <title>Draft genome sequence of Micromonospora sp. strain STR1_7.</title>
        <authorList>
            <person name="Karlyshev A."/>
            <person name="Jawad R."/>
        </authorList>
    </citation>
    <scope>NUCLEOTIDE SEQUENCE [LARGE SCALE GENOMIC DNA]</scope>
    <source>
        <strain evidence="5 6">STR1-7</strain>
    </source>
</reference>
<evidence type="ECO:0000313" key="6">
    <source>
        <dbReference type="Proteomes" id="UP000601027"/>
    </source>
</evidence>
<keyword evidence="2" id="KW-0805">Transcription regulation</keyword>
<dbReference type="Pfam" id="PF03965">
    <property type="entry name" value="Penicillinase_R"/>
    <property type="match status" value="1"/>
</dbReference>
<proteinExistence type="inferred from homology"/>
<protein>
    <submittedName>
        <fullName evidence="5">BlaI/MecI/CopY family transcriptional regulator</fullName>
    </submittedName>
</protein>
<evidence type="ECO:0000256" key="1">
    <source>
        <dbReference type="ARBA" id="ARBA00011046"/>
    </source>
</evidence>
<evidence type="ECO:0000256" key="2">
    <source>
        <dbReference type="ARBA" id="ARBA00023015"/>
    </source>
</evidence>
<dbReference type="EMBL" id="JAEVHM010000045">
    <property type="protein sequence ID" value="MBM0232584.1"/>
    <property type="molecule type" value="Genomic_DNA"/>
</dbReference>
<dbReference type="InterPro" id="IPR036388">
    <property type="entry name" value="WH-like_DNA-bd_sf"/>
</dbReference>
<dbReference type="Proteomes" id="UP000601027">
    <property type="component" value="Unassembled WGS sequence"/>
</dbReference>
<name>A0ABS1XTV2_9ACTN</name>
<dbReference type="SUPFAM" id="SSF46785">
    <property type="entry name" value="Winged helix' DNA-binding domain"/>
    <property type="match status" value="1"/>
</dbReference>
<evidence type="ECO:0000256" key="4">
    <source>
        <dbReference type="ARBA" id="ARBA00023163"/>
    </source>
</evidence>
<accession>A0ABS1XTV2</accession>
<organism evidence="5 6">
    <name type="scientific">Micromonospora parastrephiae</name>
    <dbReference type="NCBI Taxonomy" id="2806101"/>
    <lineage>
        <taxon>Bacteria</taxon>
        <taxon>Bacillati</taxon>
        <taxon>Actinomycetota</taxon>
        <taxon>Actinomycetes</taxon>
        <taxon>Micromonosporales</taxon>
        <taxon>Micromonosporaceae</taxon>
        <taxon>Micromonospora</taxon>
    </lineage>
</organism>
<gene>
    <name evidence="5" type="ORF">JNW91_12350</name>
</gene>
<keyword evidence="4" id="KW-0804">Transcription</keyword>
<comment type="caution">
    <text evidence="5">The sequence shown here is derived from an EMBL/GenBank/DDBJ whole genome shotgun (WGS) entry which is preliminary data.</text>
</comment>
<keyword evidence="6" id="KW-1185">Reference proteome</keyword>
<evidence type="ECO:0000256" key="3">
    <source>
        <dbReference type="ARBA" id="ARBA00023125"/>
    </source>
</evidence>
<dbReference type="InterPro" id="IPR005650">
    <property type="entry name" value="BlaI_family"/>
</dbReference>
<dbReference type="Gene3D" id="1.10.10.10">
    <property type="entry name" value="Winged helix-like DNA-binding domain superfamily/Winged helix DNA-binding domain"/>
    <property type="match status" value="1"/>
</dbReference>
<comment type="similarity">
    <text evidence="1">Belongs to the BlaI transcriptional regulatory family.</text>
</comment>
<keyword evidence="3" id="KW-0238">DNA-binding</keyword>
<evidence type="ECO:0000313" key="5">
    <source>
        <dbReference type="EMBL" id="MBM0232584.1"/>
    </source>
</evidence>
<sequence length="110" mass="12538">MLETLWDAPRPLTVREVQERLNRARVEPLAYTTIMTVLARLADRDILVREMNGRAYVYQPVVADAAELAVRDVIRDHGEMAVAHFVDMYSAELGIRSRLSRLIRDEDASG</sequence>